<dbReference type="AlphaFoldDB" id="A0A0A1SRV8"/>
<reference evidence="9 10" key="1">
    <citation type="journal article" date="2015" name="Genome Announc.">
        <title>Draft Genome Sequence and Gene Annotation of the Entomopathogenic Fungus Verticillium hemipterigenum.</title>
        <authorList>
            <person name="Horn F."/>
            <person name="Habel A."/>
            <person name="Scharf D.H."/>
            <person name="Dworschak J."/>
            <person name="Brakhage A.A."/>
            <person name="Guthke R."/>
            <person name="Hertweck C."/>
            <person name="Linde J."/>
        </authorList>
    </citation>
    <scope>NUCLEOTIDE SEQUENCE [LARGE SCALE GENOMIC DNA]</scope>
</reference>
<dbReference type="GO" id="GO:0031966">
    <property type="term" value="C:mitochondrial membrane"/>
    <property type="evidence" value="ECO:0007669"/>
    <property type="project" value="UniProtKB-SubCell"/>
</dbReference>
<keyword evidence="7" id="KW-0472">Membrane</keyword>
<comment type="subcellular location">
    <subcellularLocation>
        <location evidence="1">Membrane</location>
        <topology evidence="1">Multi-pass membrane protein</topology>
    </subcellularLocation>
    <subcellularLocation>
        <location evidence="2">Mitochondrion membrane</location>
    </subcellularLocation>
</comment>
<keyword evidence="5" id="KW-0496">Mitochondrion</keyword>
<organism evidence="9 10">
    <name type="scientific">[Torrubiella] hemipterigena</name>
    <dbReference type="NCBI Taxonomy" id="1531966"/>
    <lineage>
        <taxon>Eukaryota</taxon>
        <taxon>Fungi</taxon>
        <taxon>Dikarya</taxon>
        <taxon>Ascomycota</taxon>
        <taxon>Pezizomycotina</taxon>
        <taxon>Sordariomycetes</taxon>
        <taxon>Hypocreomycetidae</taxon>
        <taxon>Hypocreales</taxon>
        <taxon>Clavicipitaceae</taxon>
        <taxon>Clavicipitaceae incertae sedis</taxon>
        <taxon>'Torrubiella' clade</taxon>
    </lineage>
</organism>
<evidence type="ECO:0000256" key="6">
    <source>
        <dbReference type="ARBA" id="ARBA00022989"/>
    </source>
</evidence>
<dbReference type="PANTHER" id="PTHR24089">
    <property type="entry name" value="SOLUTE CARRIER FAMILY 25"/>
    <property type="match status" value="1"/>
</dbReference>
<keyword evidence="3" id="KW-0812">Transmembrane</keyword>
<sequence>MATHHRDGVNPLRPYYIPPSIGDRPGHVSEPTSNIFGSQAPRAGAGSSSVIKYGGGKSRDLLSDLDYKSYIGDDVPTISQSARDLINNLVWKYTSVIMAQPFEVAKMILQVRDQDPTAGLGGVDDDPFKSQLAKHGLAIRDNDGSDSEGEESAFFTYNGPDTPTSTYNARTLTNRRAPMSPPMLSPRLPKKPQVSEHILQLKRPDSVLEVISQLWQRDGAWGVWKGSNATFLYTVLQSLLENWSRSFFSAVFNVPDLGVKDDIDRLIDIATPYPWASLFVAASAAVITGLALAPLDLVRTRLIMTPTSKGQRRTLATLRALPSYVCHSVLALPTVLHSLVNPVLTLSIPLMLRTQFRLDSQSSPLTHSITKFVTSSAAILIKLPLETVLRRGQMSVLALPEYVWALGGKEPKLDTIVPIGQYKGVFGTMYHISSVEGTSTVAQRPASRKGKTKVRSVLPIERRGQGLEGLWRGWKVNWWGLVGLWTASAVGSGGDGEF</sequence>
<evidence type="ECO:0000313" key="10">
    <source>
        <dbReference type="Proteomes" id="UP000039046"/>
    </source>
</evidence>
<keyword evidence="6" id="KW-1133">Transmembrane helix</keyword>
<keyword evidence="4" id="KW-0677">Repeat</keyword>
<keyword evidence="5" id="KW-0999">Mitochondrion inner membrane</keyword>
<feature type="region of interest" description="Disordered" evidence="8">
    <location>
        <begin position="139"/>
        <end position="160"/>
    </location>
</feature>
<dbReference type="STRING" id="1531966.A0A0A1SRV8"/>
<dbReference type="Pfam" id="PF00153">
    <property type="entry name" value="Mito_carr"/>
    <property type="match status" value="1"/>
</dbReference>
<evidence type="ECO:0000256" key="4">
    <source>
        <dbReference type="ARBA" id="ARBA00022737"/>
    </source>
</evidence>
<dbReference type="Proteomes" id="UP000039046">
    <property type="component" value="Unassembled WGS sequence"/>
</dbReference>
<evidence type="ECO:0000256" key="7">
    <source>
        <dbReference type="ARBA" id="ARBA00023136"/>
    </source>
</evidence>
<evidence type="ECO:0000256" key="2">
    <source>
        <dbReference type="ARBA" id="ARBA00004325"/>
    </source>
</evidence>
<protein>
    <recommendedName>
        <fullName evidence="11">Mitochondrial fusion and transport protein ugo1</fullName>
    </recommendedName>
</protein>
<dbReference type="EMBL" id="CDHN01000001">
    <property type="protein sequence ID" value="CEJ80821.1"/>
    <property type="molecule type" value="Genomic_DNA"/>
</dbReference>
<evidence type="ECO:0000256" key="8">
    <source>
        <dbReference type="SAM" id="MobiDB-lite"/>
    </source>
</evidence>
<evidence type="ECO:0000256" key="3">
    <source>
        <dbReference type="ARBA" id="ARBA00022692"/>
    </source>
</evidence>
<keyword evidence="10" id="KW-1185">Reference proteome</keyword>
<feature type="region of interest" description="Disordered" evidence="8">
    <location>
        <begin position="1"/>
        <end position="49"/>
    </location>
</feature>
<evidence type="ECO:0008006" key="11">
    <source>
        <dbReference type="Google" id="ProtNLM"/>
    </source>
</evidence>
<dbReference type="InterPro" id="IPR018108">
    <property type="entry name" value="MCP_transmembrane"/>
</dbReference>
<dbReference type="Gene3D" id="1.50.40.10">
    <property type="entry name" value="Mitochondrial carrier domain"/>
    <property type="match status" value="1"/>
</dbReference>
<dbReference type="OrthoDB" id="77989at2759"/>
<gene>
    <name evidence="9" type="ORF">VHEMI00981</name>
</gene>
<accession>A0A0A1SRV8</accession>
<dbReference type="HOGENOM" id="CLU_029376_1_0_1"/>
<name>A0A0A1SRV8_9HYPO</name>
<dbReference type="SUPFAM" id="SSF103506">
    <property type="entry name" value="Mitochondrial carrier"/>
    <property type="match status" value="1"/>
</dbReference>
<dbReference type="InterPro" id="IPR023395">
    <property type="entry name" value="MCP_dom_sf"/>
</dbReference>
<evidence type="ECO:0000313" key="9">
    <source>
        <dbReference type="EMBL" id="CEJ80821.1"/>
    </source>
</evidence>
<proteinExistence type="predicted"/>
<evidence type="ECO:0000256" key="5">
    <source>
        <dbReference type="ARBA" id="ARBA00022792"/>
    </source>
</evidence>
<evidence type="ECO:0000256" key="1">
    <source>
        <dbReference type="ARBA" id="ARBA00004141"/>
    </source>
</evidence>